<evidence type="ECO:0000313" key="2">
    <source>
        <dbReference type="EnsemblMetazoa" id="XP_011667632"/>
    </source>
</evidence>
<dbReference type="InterPro" id="IPR002347">
    <property type="entry name" value="SDR_fam"/>
</dbReference>
<dbReference type="OMA" id="WHIRDSY"/>
<dbReference type="EnsemblMetazoa" id="XM_011669330">
    <property type="protein sequence ID" value="XP_011667632"/>
    <property type="gene ID" value="LOC581727"/>
</dbReference>
<reference evidence="3" key="1">
    <citation type="submission" date="2015-02" db="EMBL/GenBank/DDBJ databases">
        <title>Genome sequencing for Strongylocentrotus purpuratus.</title>
        <authorList>
            <person name="Murali S."/>
            <person name="Liu Y."/>
            <person name="Vee V."/>
            <person name="English A."/>
            <person name="Wang M."/>
            <person name="Skinner E."/>
            <person name="Han Y."/>
            <person name="Muzny D.M."/>
            <person name="Worley K.C."/>
            <person name="Gibbs R.A."/>
        </authorList>
    </citation>
    <scope>NUCLEOTIDE SEQUENCE</scope>
</reference>
<dbReference type="InterPro" id="IPR036291">
    <property type="entry name" value="NAD(P)-bd_dom_sf"/>
</dbReference>
<dbReference type="PANTHER" id="PTHR43313:SF50">
    <property type="entry name" value="GH26015P"/>
    <property type="match status" value="1"/>
</dbReference>
<dbReference type="SUPFAM" id="SSF51735">
    <property type="entry name" value="NAD(P)-binding Rossmann-fold domains"/>
    <property type="match status" value="1"/>
</dbReference>
<dbReference type="Pfam" id="PF00106">
    <property type="entry name" value="adh_short"/>
    <property type="match status" value="1"/>
</dbReference>
<dbReference type="Proteomes" id="UP000007110">
    <property type="component" value="Unassembled WGS sequence"/>
</dbReference>
<accession>A0A7M7HKF1</accession>
<dbReference type="Gene3D" id="3.40.50.720">
    <property type="entry name" value="NAD(P)-binding Rossmann-like Domain"/>
    <property type="match status" value="1"/>
</dbReference>
<name>A0A7M7HKF1_STRPU</name>
<dbReference type="OrthoDB" id="5296at2759"/>
<dbReference type="RefSeq" id="XP_011667632.2">
    <property type="nucleotide sequence ID" value="XM_011669330.2"/>
</dbReference>
<evidence type="ECO:0000313" key="3">
    <source>
        <dbReference type="Proteomes" id="UP000007110"/>
    </source>
</evidence>
<dbReference type="EnsemblMetazoa" id="XM_011669331">
    <property type="protein sequence ID" value="XP_011667633"/>
    <property type="gene ID" value="LOC581727"/>
</dbReference>
<dbReference type="KEGG" id="spu:581727"/>
<dbReference type="PANTHER" id="PTHR43313">
    <property type="entry name" value="SHORT-CHAIN DEHYDROGENASE/REDUCTASE FAMILY 9C"/>
    <property type="match status" value="1"/>
</dbReference>
<protein>
    <submittedName>
        <fullName evidence="2">Uncharacterized protein</fullName>
    </submittedName>
</protein>
<dbReference type="GO" id="GO:0016491">
    <property type="term" value="F:oxidoreductase activity"/>
    <property type="evidence" value="ECO:0000318"/>
    <property type="project" value="GO_Central"/>
</dbReference>
<dbReference type="FunCoup" id="A0A7M7HKF1">
    <property type="interactions" value="40"/>
</dbReference>
<keyword evidence="3" id="KW-1185">Reference proteome</keyword>
<dbReference type="RefSeq" id="XP_011667633.2">
    <property type="nucleotide sequence ID" value="XM_011669331.2"/>
</dbReference>
<organism evidence="2 3">
    <name type="scientific">Strongylocentrotus purpuratus</name>
    <name type="common">Purple sea urchin</name>
    <dbReference type="NCBI Taxonomy" id="7668"/>
    <lineage>
        <taxon>Eukaryota</taxon>
        <taxon>Metazoa</taxon>
        <taxon>Echinodermata</taxon>
        <taxon>Eleutherozoa</taxon>
        <taxon>Echinozoa</taxon>
        <taxon>Echinoidea</taxon>
        <taxon>Euechinoidea</taxon>
        <taxon>Echinacea</taxon>
        <taxon>Camarodonta</taxon>
        <taxon>Echinidea</taxon>
        <taxon>Strongylocentrotidae</taxon>
        <taxon>Strongylocentrotus</taxon>
    </lineage>
</organism>
<proteinExistence type="inferred from homology"/>
<dbReference type="GeneID" id="581727"/>
<dbReference type="PRINTS" id="PR00081">
    <property type="entry name" value="GDHRDH"/>
</dbReference>
<sequence>MSFLLTLFGLTVGVIVARMIEYLIRRPYIDNITKDKYVFITGCDTGFGNKLAKQLDIMGVHVIAACLTEKGRTDLDDVTSDRVKTLILDVTDHESVLRAYEELKKIIPHKAALWGVVNNAGISNLAGYLEWTRREDYEKVLAVNLFGVVDVTLTFLPLLKESSGRLVNVASSAGRVSALPGGYCESKFAVEAFSDAVRRERKHFGYLFKVSIIEPGFFATPLASKDNLSRSVTAAWERLSDVQKKEFPESMLHEFVDEKSSLISSMATTDLSKVTDVIEHALFSKWPKTRYAVGWDAKMVWVPMSYMPSWIQDRLCP</sequence>
<dbReference type="GO" id="GO:0008202">
    <property type="term" value="P:steroid metabolic process"/>
    <property type="evidence" value="ECO:0000318"/>
    <property type="project" value="GO_Central"/>
</dbReference>
<dbReference type="AlphaFoldDB" id="A0A7M7HKF1"/>
<evidence type="ECO:0000256" key="1">
    <source>
        <dbReference type="RuleBase" id="RU000363"/>
    </source>
</evidence>
<dbReference type="PRINTS" id="PR00080">
    <property type="entry name" value="SDRFAMILY"/>
</dbReference>
<comment type="similarity">
    <text evidence="1">Belongs to the short-chain dehydrogenases/reductases (SDR) family.</text>
</comment>
<dbReference type="InParanoid" id="A0A7M7HKF1"/>
<reference evidence="2" key="2">
    <citation type="submission" date="2021-01" db="UniProtKB">
        <authorList>
            <consortium name="EnsemblMetazoa"/>
        </authorList>
    </citation>
    <scope>IDENTIFICATION</scope>
</reference>